<dbReference type="Proteomes" id="UP001642464">
    <property type="component" value="Unassembled WGS sequence"/>
</dbReference>
<protein>
    <submittedName>
        <fullName evidence="2">Uncharacterized protein</fullName>
    </submittedName>
</protein>
<proteinExistence type="predicted"/>
<comment type="caution">
    <text evidence="2">The sequence shown here is derived from an EMBL/GenBank/DDBJ whole genome shotgun (WGS) entry which is preliminary data.</text>
</comment>
<reference evidence="2 3" key="1">
    <citation type="submission" date="2024-02" db="EMBL/GenBank/DDBJ databases">
        <authorList>
            <person name="Chen Y."/>
            <person name="Shah S."/>
            <person name="Dougan E. K."/>
            <person name="Thang M."/>
            <person name="Chan C."/>
        </authorList>
    </citation>
    <scope>NUCLEOTIDE SEQUENCE [LARGE SCALE GENOMIC DNA]</scope>
</reference>
<name>A0ABP0R6R0_9DINO</name>
<feature type="compositionally biased region" description="Basic residues" evidence="1">
    <location>
        <begin position="162"/>
        <end position="173"/>
    </location>
</feature>
<accession>A0ABP0R6R0</accession>
<feature type="region of interest" description="Disordered" evidence="1">
    <location>
        <begin position="156"/>
        <end position="175"/>
    </location>
</feature>
<gene>
    <name evidence="2" type="ORF">SCF082_LOCUS45041</name>
</gene>
<evidence type="ECO:0000313" key="3">
    <source>
        <dbReference type="Proteomes" id="UP001642464"/>
    </source>
</evidence>
<sequence length="342" mass="38429">MIPEVAKLIHPPGPLLKTVPANARTNVFCSPWQLDISEDAKVGRYPSMVQTRAHLPSVVWKNYRSELEALDLKFASAPGSDIDQYSIRYVDGHNKGLMVQGILALVIHLAWRITEGTKRFLYNLLRCGNTFLDILKKATDDTITVEKVNLWAHRAVEEHNRKAPPRTSSKKQKRDTAGLQDLLEICALWNHIESDLQTYFGKGAELDKINAMALDPELKAHCRTMNPDFEWKKLSFVLEGKGLMQEEALELAQSKASSAYKKSLVSAFELFKSNLEQDQLLRRRYVQAAVGDESRARAAIVDSLEAGVLHLNIGCIVETDLMEKRFKKDTGPGRKCMALLGS</sequence>
<evidence type="ECO:0000256" key="1">
    <source>
        <dbReference type="SAM" id="MobiDB-lite"/>
    </source>
</evidence>
<keyword evidence="3" id="KW-1185">Reference proteome</keyword>
<evidence type="ECO:0000313" key="2">
    <source>
        <dbReference type="EMBL" id="CAK9095919.1"/>
    </source>
</evidence>
<dbReference type="EMBL" id="CAXAMM010040873">
    <property type="protein sequence ID" value="CAK9095919.1"/>
    <property type="molecule type" value="Genomic_DNA"/>
</dbReference>
<organism evidence="2 3">
    <name type="scientific">Durusdinium trenchii</name>
    <dbReference type="NCBI Taxonomy" id="1381693"/>
    <lineage>
        <taxon>Eukaryota</taxon>
        <taxon>Sar</taxon>
        <taxon>Alveolata</taxon>
        <taxon>Dinophyceae</taxon>
        <taxon>Suessiales</taxon>
        <taxon>Symbiodiniaceae</taxon>
        <taxon>Durusdinium</taxon>
    </lineage>
</organism>